<protein>
    <submittedName>
        <fullName evidence="2">N-acetyltransferase</fullName>
    </submittedName>
</protein>
<evidence type="ECO:0000313" key="3">
    <source>
        <dbReference type="Proteomes" id="UP000529637"/>
    </source>
</evidence>
<dbReference type="Proteomes" id="UP000529637">
    <property type="component" value="Unassembled WGS sequence"/>
</dbReference>
<dbReference type="InterPro" id="IPR031165">
    <property type="entry name" value="GNAT_YJDJ"/>
</dbReference>
<dbReference type="Gene3D" id="3.40.630.30">
    <property type="match status" value="1"/>
</dbReference>
<dbReference type="EMBL" id="JABWMJ010000009">
    <property type="protein sequence ID" value="NUZ07833.1"/>
    <property type="molecule type" value="Genomic_DNA"/>
</dbReference>
<dbReference type="PANTHER" id="PTHR31435:SF9">
    <property type="entry name" value="PROTEIN NATD1"/>
    <property type="match status" value="1"/>
</dbReference>
<proteinExistence type="predicted"/>
<accession>A0A7Y6TY41</accession>
<comment type="caution">
    <text evidence="2">The sequence shown here is derived from an EMBL/GenBank/DDBJ whole genome shotgun (WGS) entry which is preliminary data.</text>
</comment>
<dbReference type="AlphaFoldDB" id="A0A7Y6TY41"/>
<dbReference type="PANTHER" id="PTHR31435">
    <property type="entry name" value="PROTEIN NATD1"/>
    <property type="match status" value="1"/>
</dbReference>
<dbReference type="Pfam" id="PF14542">
    <property type="entry name" value="Acetyltransf_CG"/>
    <property type="match status" value="1"/>
</dbReference>
<dbReference type="InterPro" id="IPR045057">
    <property type="entry name" value="Gcn5-rel_NAT"/>
</dbReference>
<dbReference type="InterPro" id="IPR016181">
    <property type="entry name" value="Acyl_CoA_acyltransferase"/>
</dbReference>
<feature type="domain" description="N-acetyltransferase" evidence="1">
    <location>
        <begin position="6"/>
        <end position="91"/>
    </location>
</feature>
<organism evidence="2 3">
    <name type="scientific">Piscinibacter koreensis</name>
    <dbReference type="NCBI Taxonomy" id="2742824"/>
    <lineage>
        <taxon>Bacteria</taxon>
        <taxon>Pseudomonadati</taxon>
        <taxon>Pseudomonadota</taxon>
        <taxon>Betaproteobacteria</taxon>
        <taxon>Burkholderiales</taxon>
        <taxon>Sphaerotilaceae</taxon>
        <taxon>Piscinibacter</taxon>
    </lineage>
</organism>
<gene>
    <name evidence="2" type="ORF">HQN59_18880</name>
</gene>
<name>A0A7Y6TY41_9BURK</name>
<reference evidence="2 3" key="1">
    <citation type="submission" date="2020-06" db="EMBL/GenBank/DDBJ databases">
        <title>Schlegella sp. ID0723 isolated from air conditioner.</title>
        <authorList>
            <person name="Kim D.Y."/>
            <person name="Kim D.-U."/>
        </authorList>
    </citation>
    <scope>NUCLEOTIDE SEQUENCE [LARGE SCALE GENOMIC DNA]</scope>
    <source>
        <strain evidence="2 3">ID0723</strain>
    </source>
</reference>
<dbReference type="SUPFAM" id="SSF55729">
    <property type="entry name" value="Acyl-CoA N-acyltransferases (Nat)"/>
    <property type="match status" value="1"/>
</dbReference>
<evidence type="ECO:0000313" key="2">
    <source>
        <dbReference type="EMBL" id="NUZ07833.1"/>
    </source>
</evidence>
<dbReference type="PROSITE" id="PS51729">
    <property type="entry name" value="GNAT_YJDJ"/>
    <property type="match status" value="1"/>
</dbReference>
<dbReference type="GO" id="GO:0016740">
    <property type="term" value="F:transferase activity"/>
    <property type="evidence" value="ECO:0007669"/>
    <property type="project" value="UniProtKB-KW"/>
</dbReference>
<sequence length="91" mass="9935">MQPTITHQPDQHRFVAELDGARGNLAYELGDGLMTITHTHVASELEGRGVGAALVEAALDLARRQGLKVRPVCSYANAYMKKHPEADKLRA</sequence>
<keyword evidence="3" id="KW-1185">Reference proteome</keyword>
<keyword evidence="2" id="KW-0808">Transferase</keyword>
<evidence type="ECO:0000259" key="1">
    <source>
        <dbReference type="PROSITE" id="PS51729"/>
    </source>
</evidence>